<keyword evidence="3 12" id="KW-0132">Cell division</keyword>
<evidence type="ECO:0000256" key="8">
    <source>
        <dbReference type="ARBA" id="ARBA00022989"/>
    </source>
</evidence>
<evidence type="ECO:0000256" key="10">
    <source>
        <dbReference type="ARBA" id="ARBA00023306"/>
    </source>
</evidence>
<evidence type="ECO:0000256" key="13">
    <source>
        <dbReference type="NCBIfam" id="TIGR00445"/>
    </source>
</evidence>
<organism evidence="15 16">
    <name type="scientific">Piscirickettsia salmonis</name>
    <dbReference type="NCBI Taxonomy" id="1238"/>
    <lineage>
        <taxon>Bacteria</taxon>
        <taxon>Pseudomonadati</taxon>
        <taxon>Pseudomonadota</taxon>
        <taxon>Gammaproteobacteria</taxon>
        <taxon>Thiotrichales</taxon>
        <taxon>Piscirickettsiaceae</taxon>
        <taxon>Piscirickettsia</taxon>
    </lineage>
</organism>
<evidence type="ECO:0000256" key="9">
    <source>
        <dbReference type="ARBA" id="ARBA00023136"/>
    </source>
</evidence>
<dbReference type="InterPro" id="IPR000715">
    <property type="entry name" value="Glycosyl_transferase_4"/>
</dbReference>
<feature type="transmembrane region" description="Helical" evidence="12">
    <location>
        <begin position="223"/>
        <end position="240"/>
    </location>
</feature>
<evidence type="ECO:0000256" key="1">
    <source>
        <dbReference type="ARBA" id="ARBA00004141"/>
    </source>
</evidence>
<dbReference type="RefSeq" id="WP_017378459.1">
    <property type="nucleotide sequence ID" value="NZ_CP012508.1"/>
</dbReference>
<dbReference type="PANTHER" id="PTHR22926">
    <property type="entry name" value="PHOSPHO-N-ACETYLMURAMOYL-PENTAPEPTIDE-TRANSFERASE"/>
    <property type="match status" value="1"/>
</dbReference>
<evidence type="ECO:0000256" key="2">
    <source>
        <dbReference type="ARBA" id="ARBA00005583"/>
    </source>
</evidence>
<keyword evidence="12 14" id="KW-0460">Magnesium</keyword>
<comment type="catalytic activity">
    <reaction evidence="12">
        <text>UDP-N-acetyl-alpha-D-muramoyl-L-alanyl-gamma-D-glutamyl-meso-2,6-diaminopimeloyl-D-alanyl-D-alanine + di-trans,octa-cis-undecaprenyl phosphate = di-trans,octa-cis-undecaprenyl diphospho-N-acetyl-alpha-D-muramoyl-L-alanyl-D-glutamyl-meso-2,6-diaminopimeloyl-D-alanyl-D-alanine + UMP</text>
        <dbReference type="Rhea" id="RHEA:28386"/>
        <dbReference type="ChEBI" id="CHEBI:57865"/>
        <dbReference type="ChEBI" id="CHEBI:60392"/>
        <dbReference type="ChEBI" id="CHEBI:61386"/>
        <dbReference type="ChEBI" id="CHEBI:61387"/>
        <dbReference type="EC" id="2.7.8.13"/>
    </reaction>
</comment>
<evidence type="ECO:0000313" key="15">
    <source>
        <dbReference type="EMBL" id="ALB24328.1"/>
    </source>
</evidence>
<evidence type="ECO:0000256" key="4">
    <source>
        <dbReference type="ARBA" id="ARBA00022679"/>
    </source>
</evidence>
<protein>
    <recommendedName>
        <fullName evidence="12 13">Phospho-N-acetylmuramoyl-pentapeptide-transferase</fullName>
        <ecNumber evidence="12 13">2.7.8.13</ecNumber>
    </recommendedName>
    <alternativeName>
        <fullName evidence="12">UDP-MurNAc-pentapeptide phosphotransferase</fullName>
    </alternativeName>
</protein>
<dbReference type="Pfam" id="PF10555">
    <property type="entry name" value="MraY_sig1"/>
    <property type="match status" value="1"/>
</dbReference>
<dbReference type="CDD" id="cd06852">
    <property type="entry name" value="GT_MraY"/>
    <property type="match status" value="1"/>
</dbReference>
<comment type="pathway">
    <text evidence="12">Cell wall biogenesis; peptidoglycan biosynthesis.</text>
</comment>
<dbReference type="InterPro" id="IPR003524">
    <property type="entry name" value="PNAcMuramoyl-5peptid_Trfase"/>
</dbReference>
<dbReference type="PROSITE" id="PS01347">
    <property type="entry name" value="MRAY_1"/>
    <property type="match status" value="1"/>
</dbReference>
<keyword evidence="4 12" id="KW-0808">Transferase</keyword>
<feature type="binding site" evidence="14">
    <location>
        <position position="176"/>
    </location>
    <ligand>
        <name>Mg(2+)</name>
        <dbReference type="ChEBI" id="CHEBI:18420"/>
    </ligand>
</feature>
<evidence type="ECO:0000256" key="11">
    <source>
        <dbReference type="ARBA" id="ARBA00023316"/>
    </source>
</evidence>
<dbReference type="NCBIfam" id="TIGR00445">
    <property type="entry name" value="mraY"/>
    <property type="match status" value="1"/>
</dbReference>
<keyword evidence="5 12" id="KW-0812">Transmembrane</keyword>
<gene>
    <name evidence="12" type="primary">mraY</name>
    <name evidence="15" type="ORF">KU39_3155</name>
</gene>
<feature type="transmembrane region" description="Helical" evidence="12">
    <location>
        <begin position="152"/>
        <end position="171"/>
    </location>
</feature>
<dbReference type="HAMAP" id="MF_00038">
    <property type="entry name" value="MraY"/>
    <property type="match status" value="1"/>
</dbReference>
<name>A0A1L6TFP3_PISSA</name>
<dbReference type="GO" id="GO:0009252">
    <property type="term" value="P:peptidoglycan biosynthetic process"/>
    <property type="evidence" value="ECO:0007669"/>
    <property type="project" value="UniProtKB-UniRule"/>
</dbReference>
<comment type="similarity">
    <text evidence="2 12">Belongs to the glycosyltransferase 4 family. MraY subfamily.</text>
</comment>
<evidence type="ECO:0000256" key="14">
    <source>
        <dbReference type="PIRSR" id="PIRSR600715-1"/>
    </source>
</evidence>
<keyword evidence="7 12" id="KW-0573">Peptidoglycan synthesis</keyword>
<dbReference type="GO" id="GO:0071555">
    <property type="term" value="P:cell wall organization"/>
    <property type="evidence" value="ECO:0007669"/>
    <property type="project" value="UniProtKB-KW"/>
</dbReference>
<feature type="transmembrane region" description="Helical" evidence="12">
    <location>
        <begin position="274"/>
        <end position="295"/>
    </location>
</feature>
<comment type="cofactor">
    <cofactor evidence="12 14">
        <name>Mg(2+)</name>
        <dbReference type="ChEBI" id="CHEBI:18420"/>
    </cofactor>
</comment>
<sequence>MLAGVCTDLIWRSFFALMTALLIILVIAPGCIRRLQRYKLGQVVRDDGPQSHLSKTGTPTMGGVLILFAVLVSCLLWGDWHSQYLWIALIVMLGFGCIGLVDDARKLIFKNPKGLAARWKYFWQSVIGLVAAIVVVVMLHEQVLWVPFLKGVGINLGLGAILLAYFAIVGSSNAVNLTDGLDGLAALCVVIVAGAFAVIAVAGQQAEWAVYFGLPYLPGGREITVFCLAIVGAGIGFLWFNIYPARVFMGDVGSLALGAALGVVAVLLQQELLLIIMGGIFVAETISVILQVGYFKYSGGKRIFLMAPLHHHFEKKGWPETQVMLRFSLITLVLVFIGLASVFLRG</sequence>
<dbReference type="EC" id="2.7.8.13" evidence="12 13"/>
<keyword evidence="9 12" id="KW-0472">Membrane</keyword>
<dbReference type="GO" id="GO:0005886">
    <property type="term" value="C:plasma membrane"/>
    <property type="evidence" value="ECO:0007669"/>
    <property type="project" value="UniProtKB-SubCell"/>
</dbReference>
<feature type="transmembrane region" description="Helical" evidence="12">
    <location>
        <begin position="60"/>
        <end position="78"/>
    </location>
</feature>
<feature type="transmembrane region" description="Helical" evidence="12">
    <location>
        <begin position="323"/>
        <end position="344"/>
    </location>
</feature>
<keyword evidence="6 12" id="KW-0133">Cell shape</keyword>
<keyword evidence="8 12" id="KW-1133">Transmembrane helix</keyword>
<feature type="transmembrane region" description="Helical" evidence="12">
    <location>
        <begin position="12"/>
        <end position="32"/>
    </location>
</feature>
<accession>A0A1L6TFP3</accession>
<evidence type="ECO:0000256" key="7">
    <source>
        <dbReference type="ARBA" id="ARBA00022984"/>
    </source>
</evidence>
<dbReference type="InterPro" id="IPR018480">
    <property type="entry name" value="PNAcMuramoyl-5peptid_Trfase_CS"/>
</dbReference>
<comment type="subcellular location">
    <subcellularLocation>
        <location evidence="12">Cell membrane</location>
        <topology evidence="12">Multi-pass membrane protein</topology>
    </subcellularLocation>
    <subcellularLocation>
        <location evidence="1">Membrane</location>
        <topology evidence="1">Multi-pass membrane protein</topology>
    </subcellularLocation>
</comment>
<evidence type="ECO:0000256" key="5">
    <source>
        <dbReference type="ARBA" id="ARBA00022692"/>
    </source>
</evidence>
<feature type="binding site" evidence="14">
    <location>
        <position position="251"/>
    </location>
    <ligand>
        <name>Mg(2+)</name>
        <dbReference type="ChEBI" id="CHEBI:18420"/>
    </ligand>
</feature>
<dbReference type="Proteomes" id="UP000029558">
    <property type="component" value="Chromosome"/>
</dbReference>
<dbReference type="GO" id="GO:0008360">
    <property type="term" value="P:regulation of cell shape"/>
    <property type="evidence" value="ECO:0007669"/>
    <property type="project" value="UniProtKB-KW"/>
</dbReference>
<reference evidence="15 16" key="1">
    <citation type="journal article" date="2014" name="Genome Announc.">
        <title>Comparative Genome Analysis of Two Isolates of the Fish Pathogen Piscirickettsia salmonis from Different Hosts Reveals Major Differences in Virulence-Associated Secretion Systems.</title>
        <authorList>
            <person name="Bohle H."/>
            <person name="Henriquez P."/>
            <person name="Grothusen H."/>
            <person name="Navas E."/>
            <person name="Sandoval A."/>
            <person name="Bustamante F."/>
            <person name="Bustos P."/>
            <person name="Mancilla M."/>
        </authorList>
    </citation>
    <scope>NUCLEOTIDE SEQUENCE [LARGE SCALE GENOMIC DNA]</scope>
    <source>
        <strain evidence="16">B1-32597</strain>
    </source>
</reference>
<evidence type="ECO:0000256" key="3">
    <source>
        <dbReference type="ARBA" id="ARBA00022618"/>
    </source>
</evidence>
<keyword evidence="12 14" id="KW-0479">Metal-binding</keyword>
<dbReference type="GO" id="GO:0046872">
    <property type="term" value="F:metal ion binding"/>
    <property type="evidence" value="ECO:0007669"/>
    <property type="project" value="UniProtKB-KW"/>
</dbReference>
<keyword evidence="10 12" id="KW-0131">Cell cycle</keyword>
<dbReference type="PANTHER" id="PTHR22926:SF5">
    <property type="entry name" value="PHOSPHO-N-ACETYLMURAMOYL-PENTAPEPTIDE-TRANSFERASE HOMOLOG"/>
    <property type="match status" value="1"/>
</dbReference>
<dbReference type="GO" id="GO:0051301">
    <property type="term" value="P:cell division"/>
    <property type="evidence" value="ECO:0007669"/>
    <property type="project" value="UniProtKB-KW"/>
</dbReference>
<evidence type="ECO:0000256" key="6">
    <source>
        <dbReference type="ARBA" id="ARBA00022960"/>
    </source>
</evidence>
<dbReference type="AlphaFoldDB" id="A0A1L6TFP3"/>
<dbReference type="Pfam" id="PF00953">
    <property type="entry name" value="Glycos_transf_4"/>
    <property type="match status" value="1"/>
</dbReference>
<comment type="function">
    <text evidence="12">Catalyzes the initial step of the lipid cycle reactions in the biosynthesis of the cell wall peptidoglycan: transfers peptidoglycan precursor phospho-MurNAc-pentapeptide from UDP-MurNAc-pentapeptide onto the lipid carrier undecaprenyl phosphate, yielding undecaprenyl-pyrophosphoryl-MurNAc-pentapeptide, known as lipid I.</text>
</comment>
<feature type="transmembrane region" description="Helical" evidence="12">
    <location>
        <begin position="183"/>
        <end position="203"/>
    </location>
</feature>
<keyword evidence="12" id="KW-1003">Cell membrane</keyword>
<evidence type="ECO:0000256" key="12">
    <source>
        <dbReference type="HAMAP-Rule" id="MF_00038"/>
    </source>
</evidence>
<dbReference type="GO" id="GO:0008963">
    <property type="term" value="F:phospho-N-acetylmuramoyl-pentapeptide-transferase activity"/>
    <property type="evidence" value="ECO:0007669"/>
    <property type="project" value="UniProtKB-UniRule"/>
</dbReference>
<dbReference type="EMBL" id="CP012508">
    <property type="protein sequence ID" value="ALB24328.1"/>
    <property type="molecule type" value="Genomic_DNA"/>
</dbReference>
<evidence type="ECO:0000313" key="16">
    <source>
        <dbReference type="Proteomes" id="UP000029558"/>
    </source>
</evidence>
<proteinExistence type="inferred from homology"/>
<feature type="transmembrane region" description="Helical" evidence="12">
    <location>
        <begin position="247"/>
        <end position="268"/>
    </location>
</feature>
<keyword evidence="11 12" id="KW-0961">Cell wall biogenesis/degradation</keyword>
<feature type="transmembrane region" description="Helical" evidence="12">
    <location>
        <begin position="84"/>
        <end position="101"/>
    </location>
</feature>
<feature type="transmembrane region" description="Helical" evidence="12">
    <location>
        <begin position="121"/>
        <end position="140"/>
    </location>
</feature>
<dbReference type="PROSITE" id="PS01348">
    <property type="entry name" value="MRAY_2"/>
    <property type="match status" value="1"/>
</dbReference>